<name>A0A0K9PKV4_ZOSMR</name>
<feature type="domain" description="TH1" evidence="1">
    <location>
        <begin position="1"/>
        <end position="168"/>
    </location>
</feature>
<dbReference type="InterPro" id="IPR010926">
    <property type="entry name" value="Myosin_TH1"/>
</dbReference>
<gene>
    <name evidence="2" type="ORF">ZOSMA_20G00620</name>
</gene>
<evidence type="ECO:0000259" key="1">
    <source>
        <dbReference type="PROSITE" id="PS51757"/>
    </source>
</evidence>
<dbReference type="PROSITE" id="PS51757">
    <property type="entry name" value="TH1"/>
    <property type="match status" value="1"/>
</dbReference>
<dbReference type="GO" id="GO:0003774">
    <property type="term" value="F:cytoskeletal motor activity"/>
    <property type="evidence" value="ECO:0007669"/>
    <property type="project" value="InterPro"/>
</dbReference>
<accession>A0A0K9PKV4</accession>
<reference evidence="3" key="1">
    <citation type="journal article" date="2016" name="Nature">
        <title>The genome of the seagrass Zostera marina reveals angiosperm adaptation to the sea.</title>
        <authorList>
            <person name="Olsen J.L."/>
            <person name="Rouze P."/>
            <person name="Verhelst B."/>
            <person name="Lin Y.-C."/>
            <person name="Bayer T."/>
            <person name="Collen J."/>
            <person name="Dattolo E."/>
            <person name="De Paoli E."/>
            <person name="Dittami S."/>
            <person name="Maumus F."/>
            <person name="Michel G."/>
            <person name="Kersting A."/>
            <person name="Lauritano C."/>
            <person name="Lohaus R."/>
            <person name="Toepel M."/>
            <person name="Tonon T."/>
            <person name="Vanneste K."/>
            <person name="Amirebrahimi M."/>
            <person name="Brakel J."/>
            <person name="Bostroem C."/>
            <person name="Chovatia M."/>
            <person name="Grimwood J."/>
            <person name="Jenkins J.W."/>
            <person name="Jueterbock A."/>
            <person name="Mraz A."/>
            <person name="Stam W.T."/>
            <person name="Tice H."/>
            <person name="Bornberg-Bauer E."/>
            <person name="Green P.J."/>
            <person name="Pearson G.A."/>
            <person name="Procaccini G."/>
            <person name="Duarte C.M."/>
            <person name="Schmutz J."/>
            <person name="Reusch T.B.H."/>
            <person name="Van de Peer Y."/>
        </authorList>
    </citation>
    <scope>NUCLEOTIDE SEQUENCE [LARGE SCALE GENOMIC DNA]</scope>
    <source>
        <strain evidence="3">cv. Finnish</strain>
    </source>
</reference>
<organism evidence="2 3">
    <name type="scientific">Zostera marina</name>
    <name type="common">Eelgrass</name>
    <dbReference type="NCBI Taxonomy" id="29655"/>
    <lineage>
        <taxon>Eukaryota</taxon>
        <taxon>Viridiplantae</taxon>
        <taxon>Streptophyta</taxon>
        <taxon>Embryophyta</taxon>
        <taxon>Tracheophyta</taxon>
        <taxon>Spermatophyta</taxon>
        <taxon>Magnoliopsida</taxon>
        <taxon>Liliopsida</taxon>
        <taxon>Zosteraceae</taxon>
        <taxon>Zostera</taxon>
    </lineage>
</organism>
<dbReference type="GO" id="GO:0016459">
    <property type="term" value="C:myosin complex"/>
    <property type="evidence" value="ECO:0007669"/>
    <property type="project" value="InterPro"/>
</dbReference>
<dbReference type="OMA" id="FANIFEY"/>
<dbReference type="Proteomes" id="UP000036987">
    <property type="component" value="Unassembled WGS sequence"/>
</dbReference>
<dbReference type="Pfam" id="PF06017">
    <property type="entry name" value="Myosin_TH1"/>
    <property type="match status" value="1"/>
</dbReference>
<protein>
    <submittedName>
        <fullName evidence="2">Myosin</fullName>
    </submittedName>
</protein>
<proteinExistence type="predicted"/>
<dbReference type="EMBL" id="LFYR01000757">
    <property type="protein sequence ID" value="KMZ69584.1"/>
    <property type="molecule type" value="Genomic_DNA"/>
</dbReference>
<evidence type="ECO:0000313" key="3">
    <source>
        <dbReference type="Proteomes" id="UP000036987"/>
    </source>
</evidence>
<dbReference type="AlphaFoldDB" id="A0A0K9PKV4"/>
<sequence>MDIIAPSSQKGDHLNIPGCPSLMKIVSKHGDKEILFADKVMKFTASGKIKRRILLITDVAIYLIDPDTNKLKRRVALTAVKKLCLSKLSDGFFAVIVPCEYDCLMLSTRKKEIVDVLIESSGSTSSEEMVEFSNSFSYRANANLVKEIRFEDQEGTVRTKIVRKENRN</sequence>
<dbReference type="OrthoDB" id="6108017at2759"/>
<comment type="caution">
    <text evidence="2">The sequence shown here is derived from an EMBL/GenBank/DDBJ whole genome shotgun (WGS) entry which is preliminary data.</text>
</comment>
<dbReference type="PANTHER" id="PTHR34969:SF1">
    <property type="entry name" value="TH1 DOMAIN-CONTAINING PROTEIN"/>
    <property type="match status" value="1"/>
</dbReference>
<keyword evidence="3" id="KW-1185">Reference proteome</keyword>
<dbReference type="PANTHER" id="PTHR34969">
    <property type="entry name" value="OS01G0621700 PROTEIN"/>
    <property type="match status" value="1"/>
</dbReference>
<evidence type="ECO:0000313" key="2">
    <source>
        <dbReference type="EMBL" id="KMZ69584.1"/>
    </source>
</evidence>
<dbReference type="SMR" id="A0A0K9PKV4"/>